<keyword evidence="3" id="KW-1185">Reference proteome</keyword>
<dbReference type="PANTHER" id="PTHR28218:SF1">
    <property type="entry name" value="VPS4-ASSOCIATED PROTEIN 1"/>
    <property type="match status" value="1"/>
</dbReference>
<dbReference type="GeneID" id="30030985"/>
<feature type="region of interest" description="Disordered" evidence="1">
    <location>
        <begin position="103"/>
        <end position="134"/>
    </location>
</feature>
<dbReference type="GO" id="GO:0005768">
    <property type="term" value="C:endosome"/>
    <property type="evidence" value="ECO:0007669"/>
    <property type="project" value="TreeGrafter"/>
</dbReference>
<sequence length="208" mass="23390">MSAPPFPNEYRCRLVADSDSKPCTICFKPTSTVLLASNKADHFYVCPMHMKDKSFASPIILEDYTKLMSEKTRLENEVRLANSLADANRPYSWTKLMSNIGWSDPVQPRKENSEDKPKLDDAESSQAKKQKQDTYEELVSQANSLKTKLADVNSSIAGFQFKHYALAKDVYKMRVNSSLQGRNRVQKQSPGEASKSVVFPSVPKSDIS</sequence>
<dbReference type="Pfam" id="PF08432">
    <property type="entry name" value="Vfa1"/>
    <property type="match status" value="1"/>
</dbReference>
<dbReference type="Proteomes" id="UP000092555">
    <property type="component" value="Unassembled WGS sequence"/>
</dbReference>
<evidence type="ECO:0000256" key="1">
    <source>
        <dbReference type="SAM" id="MobiDB-lite"/>
    </source>
</evidence>
<feature type="compositionally biased region" description="Polar residues" evidence="1">
    <location>
        <begin position="180"/>
        <end position="191"/>
    </location>
</feature>
<dbReference type="GO" id="GO:0007034">
    <property type="term" value="P:vacuolar transport"/>
    <property type="evidence" value="ECO:0007669"/>
    <property type="project" value="TreeGrafter"/>
</dbReference>
<proteinExistence type="predicted"/>
<feature type="compositionally biased region" description="Low complexity" evidence="1">
    <location>
        <begin position="194"/>
        <end position="208"/>
    </location>
</feature>
<dbReference type="PANTHER" id="PTHR28218">
    <property type="entry name" value="VPS4-ASSOCIATED PROTEIN 1"/>
    <property type="match status" value="1"/>
</dbReference>
<feature type="compositionally biased region" description="Basic and acidic residues" evidence="1">
    <location>
        <begin position="107"/>
        <end position="121"/>
    </location>
</feature>
<reference evidence="2 3" key="1">
    <citation type="submission" date="2016-05" db="EMBL/GenBank/DDBJ databases">
        <title>Comparative genomics of biotechnologically important yeasts.</title>
        <authorList>
            <consortium name="DOE Joint Genome Institute"/>
            <person name="Riley R."/>
            <person name="Haridas S."/>
            <person name="Wolfe K.H."/>
            <person name="Lopes M.R."/>
            <person name="Hittinger C.T."/>
            <person name="Goker M."/>
            <person name="Salamov A."/>
            <person name="Wisecaver J."/>
            <person name="Long T.M."/>
            <person name="Aerts A.L."/>
            <person name="Barry K."/>
            <person name="Choi C."/>
            <person name="Clum A."/>
            <person name="Coughlan A.Y."/>
            <person name="Deshpande S."/>
            <person name="Douglass A.P."/>
            <person name="Hanson S.J."/>
            <person name="Klenk H.-P."/>
            <person name="LaButti K."/>
            <person name="Lapidus A."/>
            <person name="Lindquist E."/>
            <person name="Lipzen A."/>
            <person name="Meier-kolthoff J.P."/>
            <person name="Ohm R.A."/>
            <person name="Otillar R.P."/>
            <person name="Pangilinan J."/>
            <person name="Peng Y."/>
            <person name="Rokas A."/>
            <person name="Rosa C.A."/>
            <person name="Scheuner C."/>
            <person name="Sibirny A.A."/>
            <person name="Slot J.C."/>
            <person name="Stielow J.B."/>
            <person name="Sun H."/>
            <person name="Kurtzman C.P."/>
            <person name="Blackwell M."/>
            <person name="Grigoriev I.V."/>
            <person name="Jeffries T.W."/>
        </authorList>
    </citation>
    <scope>NUCLEOTIDE SEQUENCE [LARGE SCALE GENOMIC DNA]</scope>
    <source>
        <strain evidence="2 3">NRRL YB-4993</strain>
    </source>
</reference>
<evidence type="ECO:0000313" key="3">
    <source>
        <dbReference type="Proteomes" id="UP000092555"/>
    </source>
</evidence>
<evidence type="ECO:0000313" key="2">
    <source>
        <dbReference type="EMBL" id="OBA19510.1"/>
    </source>
</evidence>
<protein>
    <submittedName>
        <fullName evidence="2">DUF1742-domain-containing protein</fullName>
    </submittedName>
</protein>
<dbReference type="EMBL" id="LXTC01000006">
    <property type="protein sequence ID" value="OBA19510.1"/>
    <property type="molecule type" value="Genomic_DNA"/>
</dbReference>
<dbReference type="OrthoDB" id="2158714at2759"/>
<organism evidence="2 3">
    <name type="scientific">Metschnikowia bicuspidata var. bicuspidata NRRL YB-4993</name>
    <dbReference type="NCBI Taxonomy" id="869754"/>
    <lineage>
        <taxon>Eukaryota</taxon>
        <taxon>Fungi</taxon>
        <taxon>Dikarya</taxon>
        <taxon>Ascomycota</taxon>
        <taxon>Saccharomycotina</taxon>
        <taxon>Pichiomycetes</taxon>
        <taxon>Metschnikowiaceae</taxon>
        <taxon>Metschnikowia</taxon>
    </lineage>
</organism>
<dbReference type="AlphaFoldDB" id="A0A1A0H6C3"/>
<comment type="caution">
    <text evidence="2">The sequence shown here is derived from an EMBL/GenBank/DDBJ whole genome shotgun (WGS) entry which is preliminary data.</text>
</comment>
<feature type="region of interest" description="Disordered" evidence="1">
    <location>
        <begin position="180"/>
        <end position="208"/>
    </location>
</feature>
<dbReference type="RefSeq" id="XP_018710038.1">
    <property type="nucleotide sequence ID" value="XM_018858009.1"/>
</dbReference>
<accession>A0A1A0H6C3</accession>
<dbReference type="InterPro" id="IPR013640">
    <property type="entry name" value="Vfa1"/>
</dbReference>
<gene>
    <name evidence="2" type="ORF">METBIDRAFT_46216</name>
</gene>
<name>A0A1A0H6C3_9ASCO</name>